<organism evidence="2 3">
    <name type="scientific">Lineolata rhizophorae</name>
    <dbReference type="NCBI Taxonomy" id="578093"/>
    <lineage>
        <taxon>Eukaryota</taxon>
        <taxon>Fungi</taxon>
        <taxon>Dikarya</taxon>
        <taxon>Ascomycota</taxon>
        <taxon>Pezizomycotina</taxon>
        <taxon>Dothideomycetes</taxon>
        <taxon>Dothideomycetes incertae sedis</taxon>
        <taxon>Lineolatales</taxon>
        <taxon>Lineolataceae</taxon>
        <taxon>Lineolata</taxon>
    </lineage>
</organism>
<name>A0A6A6PCV1_9PEZI</name>
<proteinExistence type="predicted"/>
<gene>
    <name evidence="2" type="ORF">BDY21DRAFT_417855</name>
</gene>
<keyword evidence="3" id="KW-1185">Reference proteome</keyword>
<evidence type="ECO:0000313" key="3">
    <source>
        <dbReference type="Proteomes" id="UP000799766"/>
    </source>
</evidence>
<evidence type="ECO:0000313" key="2">
    <source>
        <dbReference type="EMBL" id="KAF2461804.1"/>
    </source>
</evidence>
<reference evidence="2" key="1">
    <citation type="journal article" date="2020" name="Stud. Mycol.">
        <title>101 Dothideomycetes genomes: a test case for predicting lifestyles and emergence of pathogens.</title>
        <authorList>
            <person name="Haridas S."/>
            <person name="Albert R."/>
            <person name="Binder M."/>
            <person name="Bloem J."/>
            <person name="Labutti K."/>
            <person name="Salamov A."/>
            <person name="Andreopoulos B."/>
            <person name="Baker S."/>
            <person name="Barry K."/>
            <person name="Bills G."/>
            <person name="Bluhm B."/>
            <person name="Cannon C."/>
            <person name="Castanera R."/>
            <person name="Culley D."/>
            <person name="Daum C."/>
            <person name="Ezra D."/>
            <person name="Gonzalez J."/>
            <person name="Henrissat B."/>
            <person name="Kuo A."/>
            <person name="Liang C."/>
            <person name="Lipzen A."/>
            <person name="Lutzoni F."/>
            <person name="Magnuson J."/>
            <person name="Mondo S."/>
            <person name="Nolan M."/>
            <person name="Ohm R."/>
            <person name="Pangilinan J."/>
            <person name="Park H.-J."/>
            <person name="Ramirez L."/>
            <person name="Alfaro M."/>
            <person name="Sun H."/>
            <person name="Tritt A."/>
            <person name="Yoshinaga Y."/>
            <person name="Zwiers L.-H."/>
            <person name="Turgeon B."/>
            <person name="Goodwin S."/>
            <person name="Spatafora J."/>
            <person name="Crous P."/>
            <person name="Grigoriev I."/>
        </authorList>
    </citation>
    <scope>NUCLEOTIDE SEQUENCE</scope>
    <source>
        <strain evidence="2">ATCC 16933</strain>
    </source>
</reference>
<dbReference type="AlphaFoldDB" id="A0A6A6PCV1"/>
<feature type="region of interest" description="Disordered" evidence="1">
    <location>
        <begin position="1"/>
        <end position="27"/>
    </location>
</feature>
<dbReference type="EMBL" id="MU001670">
    <property type="protein sequence ID" value="KAF2461804.1"/>
    <property type="molecule type" value="Genomic_DNA"/>
</dbReference>
<accession>A0A6A6PCV1</accession>
<evidence type="ECO:0000256" key="1">
    <source>
        <dbReference type="SAM" id="MobiDB-lite"/>
    </source>
</evidence>
<protein>
    <submittedName>
        <fullName evidence="2">Uncharacterized protein</fullName>
    </submittedName>
</protein>
<dbReference type="Proteomes" id="UP000799766">
    <property type="component" value="Unassembled WGS sequence"/>
</dbReference>
<sequence>MGDGAPLVAGAGKEGAGAGADQAAGARLRTRIPSRKLGSQRSIKAESAVAVGEGTPPRSAVHAAHSCWTNGIRVGRGLRAAAREAQKGPMAHMSIWGLGLAGSRPRASPLGGPKPVFCDASATTPVSVARIWQGALGWRRRALPEPAKVDQLGCRHKRAPTATRPK</sequence>